<dbReference type="Proteomes" id="UP000245370">
    <property type="component" value="Unassembled WGS sequence"/>
</dbReference>
<evidence type="ECO:0000256" key="6">
    <source>
        <dbReference type="ARBA" id="ARBA00023136"/>
    </source>
</evidence>
<keyword evidence="15" id="KW-1185">Reference proteome</keyword>
<dbReference type="Gene3D" id="3.10.50.40">
    <property type="match status" value="1"/>
</dbReference>
<name>A0A2U2XD92_9FLAO</name>
<keyword evidence="2" id="KW-1003">Cell membrane</keyword>
<dbReference type="GO" id="GO:0003755">
    <property type="term" value="F:peptidyl-prolyl cis-trans isomerase activity"/>
    <property type="evidence" value="ECO:0007669"/>
    <property type="project" value="UniProtKB-KW"/>
</dbReference>
<keyword evidence="11" id="KW-0413">Isomerase</keyword>
<dbReference type="OrthoDB" id="9812372at2"/>
<dbReference type="InterPro" id="IPR046357">
    <property type="entry name" value="PPIase_dom_sf"/>
</dbReference>
<comment type="caution">
    <text evidence="14">The sequence shown here is derived from an EMBL/GenBank/DDBJ whole genome shotgun (WGS) entry which is preliminary data.</text>
</comment>
<evidence type="ECO:0000256" key="12">
    <source>
        <dbReference type="SAM" id="Phobius"/>
    </source>
</evidence>
<dbReference type="InterPro" id="IPR000297">
    <property type="entry name" value="PPIase_PpiC"/>
</dbReference>
<dbReference type="EMBL" id="QFRJ01000005">
    <property type="protein sequence ID" value="PWH85720.1"/>
    <property type="molecule type" value="Genomic_DNA"/>
</dbReference>
<evidence type="ECO:0000256" key="8">
    <source>
        <dbReference type="ARBA" id="ARBA00038408"/>
    </source>
</evidence>
<proteinExistence type="inferred from homology"/>
<feature type="transmembrane region" description="Helical" evidence="12">
    <location>
        <begin position="12"/>
        <end position="30"/>
    </location>
</feature>
<dbReference type="PROSITE" id="PS50198">
    <property type="entry name" value="PPIC_PPIASE_2"/>
    <property type="match status" value="1"/>
</dbReference>
<reference evidence="14 15" key="2">
    <citation type="submission" date="2018-05" db="EMBL/GenBank/DDBJ databases">
        <authorList>
            <person name="Lanie J.A."/>
            <person name="Ng W.-L."/>
            <person name="Kazmierczak K.M."/>
            <person name="Andrzejewski T.M."/>
            <person name="Davidsen T.M."/>
            <person name="Wayne K.J."/>
            <person name="Tettelin H."/>
            <person name="Glass J.I."/>
            <person name="Rusch D."/>
            <person name="Podicherti R."/>
            <person name="Tsui H.-C.T."/>
            <person name="Winkler M.E."/>
        </authorList>
    </citation>
    <scope>NUCLEOTIDE SEQUENCE [LARGE SCALE GENOMIC DNA]</scope>
    <source>
        <strain evidence="14 15">C305</strain>
    </source>
</reference>
<protein>
    <recommendedName>
        <fullName evidence="9">Periplasmic chaperone PpiD</fullName>
    </recommendedName>
    <alternativeName>
        <fullName evidence="10">Periplasmic folding chaperone</fullName>
    </alternativeName>
</protein>
<keyword evidence="5 12" id="KW-1133">Transmembrane helix</keyword>
<organism evidence="14 15">
    <name type="scientific">Brumimicrobium oceani</name>
    <dbReference type="NCBI Taxonomy" id="2100725"/>
    <lineage>
        <taxon>Bacteria</taxon>
        <taxon>Pseudomonadati</taxon>
        <taxon>Bacteroidota</taxon>
        <taxon>Flavobacteriia</taxon>
        <taxon>Flavobacteriales</taxon>
        <taxon>Crocinitomicaceae</taxon>
        <taxon>Brumimicrobium</taxon>
    </lineage>
</organism>
<dbReference type="InterPro" id="IPR052029">
    <property type="entry name" value="PpiD_chaperone"/>
</dbReference>
<evidence type="ECO:0000259" key="13">
    <source>
        <dbReference type="PROSITE" id="PS50198"/>
    </source>
</evidence>
<comment type="subcellular location">
    <subcellularLocation>
        <location evidence="1">Cell inner membrane</location>
        <topology evidence="1">Single-pass type II membrane protein</topology>
        <orientation evidence="1">Periplasmic side</orientation>
    </subcellularLocation>
</comment>
<keyword evidence="7" id="KW-0143">Chaperone</keyword>
<evidence type="ECO:0000256" key="1">
    <source>
        <dbReference type="ARBA" id="ARBA00004382"/>
    </source>
</evidence>
<evidence type="ECO:0000256" key="10">
    <source>
        <dbReference type="ARBA" id="ARBA00042775"/>
    </source>
</evidence>
<feature type="domain" description="PpiC" evidence="13">
    <location>
        <begin position="364"/>
        <end position="462"/>
    </location>
</feature>
<dbReference type="InterPro" id="IPR027304">
    <property type="entry name" value="Trigger_fact/SurA_dom_sf"/>
</dbReference>
<evidence type="ECO:0000256" key="7">
    <source>
        <dbReference type="ARBA" id="ARBA00023186"/>
    </source>
</evidence>
<dbReference type="Pfam" id="PF13616">
    <property type="entry name" value="Rotamase_3"/>
    <property type="match status" value="1"/>
</dbReference>
<evidence type="ECO:0000256" key="9">
    <source>
        <dbReference type="ARBA" id="ARBA00040743"/>
    </source>
</evidence>
<keyword evidence="4 12" id="KW-0812">Transmembrane</keyword>
<evidence type="ECO:0000256" key="2">
    <source>
        <dbReference type="ARBA" id="ARBA00022475"/>
    </source>
</evidence>
<dbReference type="PANTHER" id="PTHR47529:SF1">
    <property type="entry name" value="PERIPLASMIC CHAPERONE PPID"/>
    <property type="match status" value="1"/>
</dbReference>
<dbReference type="PANTHER" id="PTHR47529">
    <property type="entry name" value="PEPTIDYL-PROLYL CIS-TRANS ISOMERASE D"/>
    <property type="match status" value="1"/>
</dbReference>
<evidence type="ECO:0000256" key="11">
    <source>
        <dbReference type="PROSITE-ProRule" id="PRU00278"/>
    </source>
</evidence>
<evidence type="ECO:0000256" key="5">
    <source>
        <dbReference type="ARBA" id="ARBA00022989"/>
    </source>
</evidence>
<evidence type="ECO:0000313" key="15">
    <source>
        <dbReference type="Proteomes" id="UP000245370"/>
    </source>
</evidence>
<dbReference type="SUPFAM" id="SSF54534">
    <property type="entry name" value="FKBP-like"/>
    <property type="match status" value="1"/>
</dbReference>
<gene>
    <name evidence="14" type="ORF">DIT68_08795</name>
</gene>
<keyword evidence="3" id="KW-0997">Cell inner membrane</keyword>
<keyword evidence="11" id="KW-0697">Rotamase</keyword>
<dbReference type="RefSeq" id="WP_109359426.1">
    <property type="nucleotide sequence ID" value="NZ_QFRJ01000005.1"/>
</dbReference>
<keyword evidence="6 12" id="KW-0472">Membrane</keyword>
<comment type="similarity">
    <text evidence="8">Belongs to the PpiD chaperone family.</text>
</comment>
<evidence type="ECO:0000256" key="3">
    <source>
        <dbReference type="ARBA" id="ARBA00022519"/>
    </source>
</evidence>
<evidence type="ECO:0000313" key="14">
    <source>
        <dbReference type="EMBL" id="PWH85720.1"/>
    </source>
</evidence>
<reference evidence="14 15" key="1">
    <citation type="submission" date="2018-05" db="EMBL/GenBank/DDBJ databases">
        <title>Brumimicrobium oceani sp. nov., isolated from coastal sediment.</title>
        <authorList>
            <person name="Kou Y."/>
        </authorList>
    </citation>
    <scope>NUCLEOTIDE SEQUENCE [LARGE SCALE GENOMIC DNA]</scope>
    <source>
        <strain evidence="14 15">C305</strain>
    </source>
</reference>
<dbReference type="Pfam" id="PF13623">
    <property type="entry name" value="SurA_N_2"/>
    <property type="match status" value="1"/>
</dbReference>
<dbReference type="GO" id="GO:0005886">
    <property type="term" value="C:plasma membrane"/>
    <property type="evidence" value="ECO:0007669"/>
    <property type="project" value="UniProtKB-SubCell"/>
</dbReference>
<dbReference type="AlphaFoldDB" id="A0A2U2XD92"/>
<evidence type="ECO:0000256" key="4">
    <source>
        <dbReference type="ARBA" id="ARBA00022692"/>
    </source>
</evidence>
<sequence length="733" mass="81268">MALIGKIREKSWLLIAVIGIAMLAFIIGDLSSVGGGPQEDVYGIGTVDGEKIDEQQYNLFLNNARNNIMQNKQQQNPTQQVRFTEEDDKNAIRQAWQTSIIDGLMKKEYKEVGLVVDEYELENVLYGTNGYKPSSISTQFKDSVTGEFAPDQLRQALDQLRESPEAGSAQQYKDLMDYVAQVRMEEKYNALLTTGVHATTLEGKHEYKAKKTVKNVTYVYQNFTKVPTDAVAEPTAEEVKSYFNEHKNDKKYKQKASRKIAYFVIPVNPSKEDSTQSFERLTKLKPKFAAVKNDSAFVMRYSDVKRYANDSTAMAKPEGAGQQGPTYPASVAAEMEAANVGDVVGPYVGQNGAKISKVIGFGEEKTASVRHILINAGSPEEFDAAQAKADSIMRVIRSKNNFEEMVTEFSEDPGSVNNGGKYEKFPQGQMVPEFNDFSFFKPVGTMGTVKTTYGIHIVEVLDREETKRPILADVIKNIEATKTTADQVNSEASNYIYDLDDKFSGKSGKVRDSIFETYARDKGYSVRFATIQDEEPSVAGFNEIAEGRILRLAYDEGNKAGTLSSSPIRDNNRIVVAFIADVIEAGTPRLELVEDAIRAEIRKEKQANYLIDQMIGKEADLQALANELGAKLENEGLTFSASNVAVGREPQIIGTAFSGLADGETSVPVKGTNGVFVLRVDQTTPAEETTDYSAEIEQIKSQNRTTIENQFRSALIESADVIDNRKLRRHGIR</sequence>
<accession>A0A2U2XD92</accession>
<dbReference type="SUPFAM" id="SSF109998">
    <property type="entry name" value="Triger factor/SurA peptide-binding domain-like"/>
    <property type="match status" value="1"/>
</dbReference>